<dbReference type="PROSITE" id="PS00107">
    <property type="entry name" value="PROTEIN_KINASE_ATP"/>
    <property type="match status" value="1"/>
</dbReference>
<dbReference type="Gene3D" id="3.30.200.20">
    <property type="entry name" value="Phosphorylase Kinase, domain 1"/>
    <property type="match status" value="1"/>
</dbReference>
<dbReference type="GO" id="GO:0005524">
    <property type="term" value="F:ATP binding"/>
    <property type="evidence" value="ECO:0007669"/>
    <property type="project" value="UniProtKB-UniRule"/>
</dbReference>
<keyword evidence="5 6" id="KW-0067">ATP-binding</keyword>
<feature type="domain" description="Protein kinase" evidence="7">
    <location>
        <begin position="42"/>
        <end position="393"/>
    </location>
</feature>
<dbReference type="GO" id="GO:0004674">
    <property type="term" value="F:protein serine/threonine kinase activity"/>
    <property type="evidence" value="ECO:0007669"/>
    <property type="project" value="UniProtKB-KW"/>
</dbReference>
<evidence type="ECO:0000256" key="5">
    <source>
        <dbReference type="ARBA" id="ARBA00022840"/>
    </source>
</evidence>
<comment type="caution">
    <text evidence="8">The sequence shown here is derived from an EMBL/GenBank/DDBJ whole genome shotgun (WGS) entry which is preliminary data.</text>
</comment>
<keyword evidence="4 8" id="KW-0418">Kinase</keyword>
<feature type="non-terminal residue" evidence="8">
    <location>
        <position position="395"/>
    </location>
</feature>
<evidence type="ECO:0000256" key="2">
    <source>
        <dbReference type="ARBA" id="ARBA00022679"/>
    </source>
</evidence>
<gene>
    <name evidence="8" type="ORF">DFH08DRAFT_1008115</name>
</gene>
<organism evidence="8 9">
    <name type="scientific">Mycena albidolilacea</name>
    <dbReference type="NCBI Taxonomy" id="1033008"/>
    <lineage>
        <taxon>Eukaryota</taxon>
        <taxon>Fungi</taxon>
        <taxon>Dikarya</taxon>
        <taxon>Basidiomycota</taxon>
        <taxon>Agaricomycotina</taxon>
        <taxon>Agaricomycetes</taxon>
        <taxon>Agaricomycetidae</taxon>
        <taxon>Agaricales</taxon>
        <taxon>Marasmiineae</taxon>
        <taxon>Mycenaceae</taxon>
        <taxon>Mycena</taxon>
    </lineage>
</organism>
<dbReference type="SUPFAM" id="SSF56112">
    <property type="entry name" value="Protein kinase-like (PK-like)"/>
    <property type="match status" value="1"/>
</dbReference>
<keyword evidence="2" id="KW-0808">Transferase</keyword>
<dbReference type="EMBL" id="JARIHO010000021">
    <property type="protein sequence ID" value="KAJ7346157.1"/>
    <property type="molecule type" value="Genomic_DNA"/>
</dbReference>
<dbReference type="InterPro" id="IPR000719">
    <property type="entry name" value="Prot_kinase_dom"/>
</dbReference>
<keyword evidence="1" id="KW-0723">Serine/threonine-protein kinase</keyword>
<dbReference type="SMART" id="SM00220">
    <property type="entry name" value="S_TKc"/>
    <property type="match status" value="1"/>
</dbReference>
<protein>
    <submittedName>
        <fullName evidence="8">Kinase-like domain-containing protein</fullName>
    </submittedName>
</protein>
<dbReference type="InterPro" id="IPR011009">
    <property type="entry name" value="Kinase-like_dom_sf"/>
</dbReference>
<evidence type="ECO:0000256" key="4">
    <source>
        <dbReference type="ARBA" id="ARBA00022777"/>
    </source>
</evidence>
<dbReference type="PROSITE" id="PS50011">
    <property type="entry name" value="PROTEIN_KINASE_DOM"/>
    <property type="match status" value="1"/>
</dbReference>
<keyword evidence="3 6" id="KW-0547">Nucleotide-binding</keyword>
<feature type="non-terminal residue" evidence="8">
    <location>
        <position position="1"/>
    </location>
</feature>
<dbReference type="InterPro" id="IPR017441">
    <property type="entry name" value="Protein_kinase_ATP_BS"/>
</dbReference>
<feature type="binding site" evidence="6">
    <location>
        <position position="71"/>
    </location>
    <ligand>
        <name>ATP</name>
        <dbReference type="ChEBI" id="CHEBI:30616"/>
    </ligand>
</feature>
<accession>A0AAD6ZYP9</accession>
<keyword evidence="9" id="KW-1185">Reference proteome</keyword>
<dbReference type="PANTHER" id="PTHR45646">
    <property type="entry name" value="SERINE/THREONINE-PROTEIN KINASE DOA-RELATED"/>
    <property type="match status" value="1"/>
</dbReference>
<dbReference type="GO" id="GO:0005634">
    <property type="term" value="C:nucleus"/>
    <property type="evidence" value="ECO:0007669"/>
    <property type="project" value="TreeGrafter"/>
</dbReference>
<evidence type="ECO:0000256" key="3">
    <source>
        <dbReference type="ARBA" id="ARBA00022741"/>
    </source>
</evidence>
<evidence type="ECO:0000256" key="6">
    <source>
        <dbReference type="PROSITE-ProRule" id="PRU10141"/>
    </source>
</evidence>
<dbReference type="InterPro" id="IPR051175">
    <property type="entry name" value="CLK_kinases"/>
</dbReference>
<sequence>DAQYFVFNDAEDYESISRYTLGGLCPIQLGSILAPPRASPQYRIVGKLGHGAFSTVWLAHDRVARQNVALKIVQANRTSSNNQEAAILRRLRAPSSHVVQLLDVFDHTSANGVHQVLVTEPVHPLDYMRYSKFQPQITRHAIWQLMKGLAFIHSQGIAHGHLHPGNLGIAIPELHAFSDTQIWEHIGRPYTLPIVHSTLPPTPDAFPAYICGDMDIGRMLLHHAPAVAQRPLEIRILDFGNGVYFFSLPPRCATPMTYAAPEDAFRREVFDDLDAPWDQRSDIWSLAVCIHALISSRGLFQSYMGGGILHEMMHYAGEVPDAWRGYVKRHPFPKGKPFPSPVHASALWAEKERLFAACGVEDPAVLVRMLRRMMVLDPAGGPTAGELLGDAYLAG</sequence>
<reference evidence="8" key="1">
    <citation type="submission" date="2023-03" db="EMBL/GenBank/DDBJ databases">
        <title>Massive genome expansion in bonnet fungi (Mycena s.s.) driven by repeated elements and novel gene families across ecological guilds.</title>
        <authorList>
            <consortium name="Lawrence Berkeley National Laboratory"/>
            <person name="Harder C.B."/>
            <person name="Miyauchi S."/>
            <person name="Viragh M."/>
            <person name="Kuo A."/>
            <person name="Thoen E."/>
            <person name="Andreopoulos B."/>
            <person name="Lu D."/>
            <person name="Skrede I."/>
            <person name="Drula E."/>
            <person name="Henrissat B."/>
            <person name="Morin E."/>
            <person name="Kohler A."/>
            <person name="Barry K."/>
            <person name="LaButti K."/>
            <person name="Morin E."/>
            <person name="Salamov A."/>
            <person name="Lipzen A."/>
            <person name="Mereny Z."/>
            <person name="Hegedus B."/>
            <person name="Baldrian P."/>
            <person name="Stursova M."/>
            <person name="Weitz H."/>
            <person name="Taylor A."/>
            <person name="Grigoriev I.V."/>
            <person name="Nagy L.G."/>
            <person name="Martin F."/>
            <person name="Kauserud H."/>
        </authorList>
    </citation>
    <scope>NUCLEOTIDE SEQUENCE</scope>
    <source>
        <strain evidence="8">CBHHK002</strain>
    </source>
</reference>
<evidence type="ECO:0000256" key="1">
    <source>
        <dbReference type="ARBA" id="ARBA00022527"/>
    </source>
</evidence>
<dbReference type="AlphaFoldDB" id="A0AAD6ZYP9"/>
<dbReference type="Gene3D" id="1.10.510.10">
    <property type="entry name" value="Transferase(Phosphotransferase) domain 1"/>
    <property type="match status" value="1"/>
</dbReference>
<dbReference type="PANTHER" id="PTHR45646:SF11">
    <property type="entry name" value="SERINE_THREONINE-PROTEIN KINASE DOA"/>
    <property type="match status" value="1"/>
</dbReference>
<evidence type="ECO:0000313" key="8">
    <source>
        <dbReference type="EMBL" id="KAJ7346157.1"/>
    </source>
</evidence>
<dbReference type="Pfam" id="PF00069">
    <property type="entry name" value="Pkinase"/>
    <property type="match status" value="1"/>
</dbReference>
<name>A0AAD6ZYP9_9AGAR</name>
<evidence type="ECO:0000313" key="9">
    <source>
        <dbReference type="Proteomes" id="UP001218218"/>
    </source>
</evidence>
<dbReference type="GO" id="GO:0043484">
    <property type="term" value="P:regulation of RNA splicing"/>
    <property type="evidence" value="ECO:0007669"/>
    <property type="project" value="TreeGrafter"/>
</dbReference>
<dbReference type="Proteomes" id="UP001218218">
    <property type="component" value="Unassembled WGS sequence"/>
</dbReference>
<evidence type="ECO:0000259" key="7">
    <source>
        <dbReference type="PROSITE" id="PS50011"/>
    </source>
</evidence>
<proteinExistence type="predicted"/>